<name>A0A077NH70_XENBV</name>
<evidence type="ECO:0000313" key="1">
    <source>
        <dbReference type="EMBL" id="CDG97817.1"/>
    </source>
</evidence>
<protein>
    <recommendedName>
        <fullName evidence="3">Tail fiber assembly protein</fullName>
    </recommendedName>
</protein>
<organism evidence="1 2">
    <name type="scientific">Xenorhabdus bovienii str. puntauvense</name>
    <dbReference type="NCBI Taxonomy" id="1398201"/>
    <lineage>
        <taxon>Bacteria</taxon>
        <taxon>Pseudomonadati</taxon>
        <taxon>Pseudomonadota</taxon>
        <taxon>Gammaproteobacteria</taxon>
        <taxon>Enterobacterales</taxon>
        <taxon>Morganellaceae</taxon>
        <taxon>Xenorhabdus</taxon>
    </lineage>
</organism>
<dbReference type="InterPro" id="IPR003458">
    <property type="entry name" value="Phage_T4_Gp38_tail_assem"/>
</dbReference>
<dbReference type="EMBL" id="CBSW010000204">
    <property type="protein sequence ID" value="CDG97817.1"/>
    <property type="molecule type" value="Genomic_DNA"/>
</dbReference>
<dbReference type="HOGENOM" id="CLU_094206_3_1_6"/>
<evidence type="ECO:0008006" key="3">
    <source>
        <dbReference type="Google" id="ProtNLM"/>
    </source>
</evidence>
<reference evidence="1" key="1">
    <citation type="submission" date="2013-07" db="EMBL/GenBank/DDBJ databases">
        <title>Sub-species coevolution in mutualistic symbiosis.</title>
        <authorList>
            <person name="Murfin K."/>
            <person name="Klassen J."/>
            <person name="Lee M."/>
            <person name="Forst S."/>
            <person name="Stock P."/>
            <person name="Goodrich-Blair H."/>
        </authorList>
    </citation>
    <scope>NUCLEOTIDE SEQUENCE [LARGE SCALE GENOMIC DNA]</scope>
    <source>
        <strain evidence="1">Puntauvense</strain>
    </source>
</reference>
<dbReference type="PANTHER" id="PTHR34413:SF2">
    <property type="entry name" value="PROPHAGE TAIL FIBER ASSEMBLY PROTEIN HOMOLOG TFAE-RELATED"/>
    <property type="match status" value="1"/>
</dbReference>
<gene>
    <name evidence="1" type="ORF">XBP1_2820055</name>
</gene>
<dbReference type="AlphaFoldDB" id="A0A077NH70"/>
<dbReference type="PANTHER" id="PTHR34413">
    <property type="entry name" value="PROPHAGE TAIL FIBER ASSEMBLY PROTEIN HOMOLOG TFAE-RELATED-RELATED"/>
    <property type="match status" value="1"/>
</dbReference>
<accession>A0A077NH70</accession>
<comment type="caution">
    <text evidence="1">The sequence shown here is derived from an EMBL/GenBank/DDBJ whole genome shotgun (WGS) entry which is preliminary data.</text>
</comment>
<dbReference type="RefSeq" id="WP_038218338.1">
    <property type="nucleotide sequence ID" value="NZ_CAWLWN010000238.1"/>
</dbReference>
<sequence>MKNYYFDETDVHHPFTFITDATPGSFPPDNAVRTAPLTRTGHWPCLIDGEWRLLPDNREKIIYSIITLQSIRCQEILIPDGYTELAPQTVFDKWDGQQWVTDTAAHQAYEIQQTEYEKRQLLSSATEKIAICQDAVDLGIATNAEKSALTEWRQYRVLLNRVDCTTVPNIQWPEQPK</sequence>
<proteinExistence type="predicted"/>
<dbReference type="Pfam" id="PF02413">
    <property type="entry name" value="Caudo_TAP"/>
    <property type="match status" value="1"/>
</dbReference>
<dbReference type="InterPro" id="IPR051220">
    <property type="entry name" value="TFA_Chaperone"/>
</dbReference>
<evidence type="ECO:0000313" key="2">
    <source>
        <dbReference type="Proteomes" id="UP000028511"/>
    </source>
</evidence>
<dbReference type="Proteomes" id="UP000028511">
    <property type="component" value="Unassembled WGS sequence"/>
</dbReference>